<sequence>MYFQKSAALVCLFLYWKPLKNWVLIFLKLGFLALIAFNYKQLVEKMKNKVNLLMHKW</sequence>
<keyword evidence="1" id="KW-1133">Transmembrane helix</keyword>
<dbReference type="Proteomes" id="UP000593560">
    <property type="component" value="Unassembled WGS sequence"/>
</dbReference>
<evidence type="ECO:0000313" key="2">
    <source>
        <dbReference type="EMBL" id="MBA0799697.1"/>
    </source>
</evidence>
<organism evidence="2 3">
    <name type="scientific">Gossypium harknessii</name>
    <dbReference type="NCBI Taxonomy" id="34285"/>
    <lineage>
        <taxon>Eukaryota</taxon>
        <taxon>Viridiplantae</taxon>
        <taxon>Streptophyta</taxon>
        <taxon>Embryophyta</taxon>
        <taxon>Tracheophyta</taxon>
        <taxon>Spermatophyta</taxon>
        <taxon>Magnoliopsida</taxon>
        <taxon>eudicotyledons</taxon>
        <taxon>Gunneridae</taxon>
        <taxon>Pentapetalae</taxon>
        <taxon>rosids</taxon>
        <taxon>malvids</taxon>
        <taxon>Malvales</taxon>
        <taxon>Malvaceae</taxon>
        <taxon>Malvoideae</taxon>
        <taxon>Gossypium</taxon>
    </lineage>
</organism>
<feature type="transmembrane region" description="Helical" evidence="1">
    <location>
        <begin position="22"/>
        <end position="39"/>
    </location>
</feature>
<reference evidence="2 3" key="1">
    <citation type="journal article" date="2019" name="Genome Biol. Evol.">
        <title>Insights into the evolution of the New World diploid cottons (Gossypium, subgenus Houzingenia) based on genome sequencing.</title>
        <authorList>
            <person name="Grover C.E."/>
            <person name="Arick M.A. 2nd"/>
            <person name="Thrash A."/>
            <person name="Conover J.L."/>
            <person name="Sanders W.S."/>
            <person name="Peterson D.G."/>
            <person name="Frelichowski J.E."/>
            <person name="Scheffler J.A."/>
            <person name="Scheffler B.E."/>
            <person name="Wendel J.F."/>
        </authorList>
    </citation>
    <scope>NUCLEOTIDE SEQUENCE [LARGE SCALE GENOMIC DNA]</scope>
    <source>
        <strain evidence="2">0</strain>
        <tissue evidence="2">Leaf</tissue>
    </source>
</reference>
<accession>A0A7J9GQ52</accession>
<name>A0A7J9GQ52_9ROSI</name>
<evidence type="ECO:0000256" key="1">
    <source>
        <dbReference type="SAM" id="Phobius"/>
    </source>
</evidence>
<comment type="caution">
    <text evidence="2">The sequence shown here is derived from an EMBL/GenBank/DDBJ whole genome shotgun (WGS) entry which is preliminary data.</text>
</comment>
<evidence type="ECO:0000313" key="3">
    <source>
        <dbReference type="Proteomes" id="UP000593560"/>
    </source>
</evidence>
<dbReference type="EMBL" id="JABFAD010000006">
    <property type="protein sequence ID" value="MBA0799697.1"/>
    <property type="molecule type" value="Genomic_DNA"/>
</dbReference>
<keyword evidence="3" id="KW-1185">Reference proteome</keyword>
<keyword evidence="1" id="KW-0812">Transmembrane</keyword>
<keyword evidence="1" id="KW-0472">Membrane</keyword>
<dbReference type="AlphaFoldDB" id="A0A7J9GQ52"/>
<gene>
    <name evidence="2" type="ORF">Gohar_010196</name>
</gene>
<protein>
    <submittedName>
        <fullName evidence="2">Uncharacterized protein</fullName>
    </submittedName>
</protein>
<proteinExistence type="predicted"/>